<comment type="caution">
    <text evidence="2">The sequence shown here is derived from an EMBL/GenBank/DDBJ whole genome shotgun (WGS) entry which is preliminary data.</text>
</comment>
<evidence type="ECO:0000259" key="1">
    <source>
        <dbReference type="Pfam" id="PF01261"/>
    </source>
</evidence>
<proteinExistence type="predicted"/>
<sequence length="268" mass="29812">MKISFSTLGCPRWSWNDIITTAADLKYDGIEVRGVGKDISAPSIPQFGPELLPATKAQLAKLGLSISCLTSDICLHVREREDEILREVEAYISLAQRMGVPYVRIMGCASVAQPTGQIDAGYVKDLAQRCGAMAQEKGVTLLIETNGVWACSEKLRALLDAIDSPNVAALWDVNHPFRYYGESAQTTWDNLGKYVRHMHMKDSIMQDGRARYAIMGYGDLPIEQIIGVTTAGGYDGFYSLEWLKRWDVTLEEPGIVFAHYVSYMRSFA</sequence>
<organism evidence="2 3">
    <name type="scientific">Candidatus Fimadaptatus faecigallinarum</name>
    <dbReference type="NCBI Taxonomy" id="2840814"/>
    <lineage>
        <taxon>Bacteria</taxon>
        <taxon>Bacillati</taxon>
        <taxon>Bacillota</taxon>
        <taxon>Clostridia</taxon>
        <taxon>Eubacteriales</taxon>
        <taxon>Candidatus Fimadaptatus</taxon>
    </lineage>
</organism>
<dbReference type="PANTHER" id="PTHR12110:SF53">
    <property type="entry name" value="BLR5974 PROTEIN"/>
    <property type="match status" value="1"/>
</dbReference>
<keyword evidence="2" id="KW-0413">Isomerase</keyword>
<name>A0A9D1S4H2_9FIRM</name>
<dbReference type="PANTHER" id="PTHR12110">
    <property type="entry name" value="HYDROXYPYRUVATE ISOMERASE"/>
    <property type="match status" value="1"/>
</dbReference>
<gene>
    <name evidence="2" type="ORF">IAC59_02545</name>
</gene>
<protein>
    <submittedName>
        <fullName evidence="2">Sugar phosphate isomerase/epimerase</fullName>
    </submittedName>
</protein>
<dbReference type="EMBL" id="DVNK01000023">
    <property type="protein sequence ID" value="HIU46118.1"/>
    <property type="molecule type" value="Genomic_DNA"/>
</dbReference>
<dbReference type="SUPFAM" id="SSF51658">
    <property type="entry name" value="Xylose isomerase-like"/>
    <property type="match status" value="1"/>
</dbReference>
<dbReference type="InterPro" id="IPR050312">
    <property type="entry name" value="IolE/XylAMocC-like"/>
</dbReference>
<dbReference type="AlphaFoldDB" id="A0A9D1S4H2"/>
<reference evidence="2" key="2">
    <citation type="journal article" date="2021" name="PeerJ">
        <title>Extensive microbial diversity within the chicken gut microbiome revealed by metagenomics and culture.</title>
        <authorList>
            <person name="Gilroy R."/>
            <person name="Ravi A."/>
            <person name="Getino M."/>
            <person name="Pursley I."/>
            <person name="Horton D.L."/>
            <person name="Alikhan N.F."/>
            <person name="Baker D."/>
            <person name="Gharbi K."/>
            <person name="Hall N."/>
            <person name="Watson M."/>
            <person name="Adriaenssens E.M."/>
            <person name="Foster-Nyarko E."/>
            <person name="Jarju S."/>
            <person name="Secka A."/>
            <person name="Antonio M."/>
            <person name="Oren A."/>
            <person name="Chaudhuri R.R."/>
            <person name="La Ragione R."/>
            <person name="Hildebrand F."/>
            <person name="Pallen M.J."/>
        </authorList>
    </citation>
    <scope>NUCLEOTIDE SEQUENCE</scope>
    <source>
        <strain evidence="2">ChiSxjej2B14-8506</strain>
    </source>
</reference>
<dbReference type="InterPro" id="IPR036237">
    <property type="entry name" value="Xyl_isomerase-like_sf"/>
</dbReference>
<evidence type="ECO:0000313" key="3">
    <source>
        <dbReference type="Proteomes" id="UP000824123"/>
    </source>
</evidence>
<dbReference type="Gene3D" id="3.20.20.150">
    <property type="entry name" value="Divalent-metal-dependent TIM barrel enzymes"/>
    <property type="match status" value="1"/>
</dbReference>
<feature type="domain" description="Xylose isomerase-like TIM barrel" evidence="1">
    <location>
        <begin position="21"/>
        <end position="245"/>
    </location>
</feature>
<accession>A0A9D1S4H2</accession>
<reference evidence="2" key="1">
    <citation type="submission" date="2020-10" db="EMBL/GenBank/DDBJ databases">
        <authorList>
            <person name="Gilroy R."/>
        </authorList>
    </citation>
    <scope>NUCLEOTIDE SEQUENCE</scope>
    <source>
        <strain evidence="2">ChiSxjej2B14-8506</strain>
    </source>
</reference>
<dbReference type="InterPro" id="IPR013022">
    <property type="entry name" value="Xyl_isomerase-like_TIM-brl"/>
</dbReference>
<evidence type="ECO:0000313" key="2">
    <source>
        <dbReference type="EMBL" id="HIU46118.1"/>
    </source>
</evidence>
<dbReference type="Proteomes" id="UP000824123">
    <property type="component" value="Unassembled WGS sequence"/>
</dbReference>
<dbReference type="Pfam" id="PF01261">
    <property type="entry name" value="AP_endonuc_2"/>
    <property type="match status" value="1"/>
</dbReference>
<dbReference type="GO" id="GO:0016853">
    <property type="term" value="F:isomerase activity"/>
    <property type="evidence" value="ECO:0007669"/>
    <property type="project" value="UniProtKB-KW"/>
</dbReference>